<dbReference type="SUPFAM" id="SSF63825">
    <property type="entry name" value="YWTD domain"/>
    <property type="match status" value="1"/>
</dbReference>
<keyword evidence="1" id="KW-0472">Membrane</keyword>
<dbReference type="AlphaFoldDB" id="A0A852RDQ9"/>
<accession>A0A852RDQ9</accession>
<evidence type="ECO:0000313" key="4">
    <source>
        <dbReference type="Proteomes" id="UP000582231"/>
    </source>
</evidence>
<proteinExistence type="predicted"/>
<keyword evidence="4" id="KW-1185">Reference proteome</keyword>
<gene>
    <name evidence="3" type="ORF">BJ958_004699</name>
</gene>
<name>A0A852RDQ9_9ACTN</name>
<dbReference type="EMBL" id="JACCBF010000001">
    <property type="protein sequence ID" value="NYD33153.1"/>
    <property type="molecule type" value="Genomic_DNA"/>
</dbReference>
<protein>
    <recommendedName>
        <fullName evidence="5">WD40 repeat domain-containing protein</fullName>
    </recommendedName>
</protein>
<evidence type="ECO:0000256" key="2">
    <source>
        <dbReference type="SAM" id="SignalP"/>
    </source>
</evidence>
<feature type="chain" id="PRO_5039521479" description="WD40 repeat domain-containing protein" evidence="2">
    <location>
        <begin position="23"/>
        <end position="316"/>
    </location>
</feature>
<comment type="caution">
    <text evidence="3">The sequence shown here is derived from an EMBL/GenBank/DDBJ whole genome shotgun (WGS) entry which is preliminary data.</text>
</comment>
<organism evidence="3 4">
    <name type="scientific">Nocardioides kongjuensis</name>
    <dbReference type="NCBI Taxonomy" id="349522"/>
    <lineage>
        <taxon>Bacteria</taxon>
        <taxon>Bacillati</taxon>
        <taxon>Actinomycetota</taxon>
        <taxon>Actinomycetes</taxon>
        <taxon>Propionibacteriales</taxon>
        <taxon>Nocardioidaceae</taxon>
        <taxon>Nocardioides</taxon>
    </lineage>
</organism>
<sequence>MRKLVAAVLLAPFAIGFLSPGAAVEPPAPDPVFHFTDPEITESSGLVARDGLVVTMNDSGDGNRVFTVDPATGDTVGVTRWQGDATDIEALAPAGRGEVWVGDIGDNAGSRDHVEVARVPFGRGDREVHAPTYRLVYPDGPHDAETLLADPATGRLYVVAKEFIGRLYAAPEHLDPDGPNRLTAVDEVLGIATDGTFTPDGKHLVLRNYGQAAIYTWPGLQRVAQVDLPRQQQGEGLAISESGEVLVGSEGAAAEVLRVDLPLEGASASPSEQVEEDGERAPVRAEEQRSWWPWALGGVAGVVMIGVLLRSLRPRD</sequence>
<evidence type="ECO:0000313" key="3">
    <source>
        <dbReference type="EMBL" id="NYD33153.1"/>
    </source>
</evidence>
<keyword evidence="2" id="KW-0732">Signal</keyword>
<feature type="transmembrane region" description="Helical" evidence="1">
    <location>
        <begin position="291"/>
        <end position="309"/>
    </location>
</feature>
<keyword evidence="1" id="KW-0812">Transmembrane</keyword>
<evidence type="ECO:0008006" key="5">
    <source>
        <dbReference type="Google" id="ProtNLM"/>
    </source>
</evidence>
<keyword evidence="1" id="KW-1133">Transmembrane helix</keyword>
<dbReference type="Proteomes" id="UP000582231">
    <property type="component" value="Unassembled WGS sequence"/>
</dbReference>
<reference evidence="3 4" key="1">
    <citation type="submission" date="2020-07" db="EMBL/GenBank/DDBJ databases">
        <title>Sequencing the genomes of 1000 actinobacteria strains.</title>
        <authorList>
            <person name="Klenk H.-P."/>
        </authorList>
    </citation>
    <scope>NUCLEOTIDE SEQUENCE [LARGE SCALE GENOMIC DNA]</scope>
    <source>
        <strain evidence="3 4">DSM 19082</strain>
    </source>
</reference>
<feature type="signal peptide" evidence="2">
    <location>
        <begin position="1"/>
        <end position="22"/>
    </location>
</feature>
<evidence type="ECO:0000256" key="1">
    <source>
        <dbReference type="SAM" id="Phobius"/>
    </source>
</evidence>
<dbReference type="RefSeq" id="WP_179729239.1">
    <property type="nucleotide sequence ID" value="NZ_BAABEF010000001.1"/>
</dbReference>